<accession>A0A128EER0</accession>
<keyword evidence="4 8" id="KW-0812">Transmembrane</keyword>
<dbReference type="Gene3D" id="1.20.1530.20">
    <property type="match status" value="1"/>
</dbReference>
<evidence type="ECO:0000256" key="1">
    <source>
        <dbReference type="ARBA" id="ARBA00004141"/>
    </source>
</evidence>
<evidence type="ECO:0000256" key="3">
    <source>
        <dbReference type="ARBA" id="ARBA00022449"/>
    </source>
</evidence>
<dbReference type="GO" id="GO:0016020">
    <property type="term" value="C:membrane"/>
    <property type="evidence" value="ECO:0007669"/>
    <property type="project" value="UniProtKB-SubCell"/>
</dbReference>
<dbReference type="GO" id="GO:1902600">
    <property type="term" value="P:proton transmembrane transport"/>
    <property type="evidence" value="ECO:0007669"/>
    <property type="project" value="InterPro"/>
</dbReference>
<evidence type="ECO:0000256" key="8">
    <source>
        <dbReference type="SAM" id="Phobius"/>
    </source>
</evidence>
<protein>
    <submittedName>
        <fullName evidence="10">Sodium/hydrogen exchanger family protein</fullName>
    </submittedName>
</protein>
<dbReference type="AlphaFoldDB" id="A0A128EER0"/>
<feature type="transmembrane region" description="Helical" evidence="8">
    <location>
        <begin position="263"/>
        <end position="283"/>
    </location>
</feature>
<keyword evidence="11" id="KW-1185">Reference proteome</keyword>
<keyword evidence="6" id="KW-0406">Ion transport</keyword>
<dbReference type="EMBL" id="FIZP01000001">
    <property type="protein sequence ID" value="CZE46728.1"/>
    <property type="molecule type" value="Genomic_DNA"/>
</dbReference>
<organism evidence="10 11">
    <name type="scientific">Campylobacter geochelonis</name>
    <dbReference type="NCBI Taxonomy" id="1780362"/>
    <lineage>
        <taxon>Bacteria</taxon>
        <taxon>Pseudomonadati</taxon>
        <taxon>Campylobacterota</taxon>
        <taxon>Epsilonproteobacteria</taxon>
        <taxon>Campylobacterales</taxon>
        <taxon>Campylobacteraceae</taxon>
        <taxon>Campylobacter</taxon>
    </lineage>
</organism>
<keyword evidence="5 8" id="KW-1133">Transmembrane helix</keyword>
<keyword evidence="2" id="KW-0813">Transport</keyword>
<keyword evidence="3" id="KW-0050">Antiport</keyword>
<feature type="transmembrane region" description="Helical" evidence="8">
    <location>
        <begin position="173"/>
        <end position="197"/>
    </location>
</feature>
<name>A0A128EER0_9BACT</name>
<proteinExistence type="predicted"/>
<evidence type="ECO:0000256" key="5">
    <source>
        <dbReference type="ARBA" id="ARBA00022989"/>
    </source>
</evidence>
<evidence type="ECO:0000313" key="11">
    <source>
        <dbReference type="Proteomes" id="UP000069632"/>
    </source>
</evidence>
<dbReference type="GO" id="GO:0015297">
    <property type="term" value="F:antiporter activity"/>
    <property type="evidence" value="ECO:0007669"/>
    <property type="project" value="UniProtKB-KW"/>
</dbReference>
<feature type="transmembrane region" description="Helical" evidence="8">
    <location>
        <begin position="323"/>
        <end position="342"/>
    </location>
</feature>
<sequence>MGEIQILIVLAFIIFASPYIAKFIKIPVAPTEIILGIIFGSLGFFPENEFFKVVADVGFYYLMFLAGTEVDLKIFFTTEKTVLKRSIIFLVLLYILSILLVYTLNLSYLFIIVMPIISIGILSTLYKDYGKDEEWLNTAMLVGVIGEVVSIALLTILNAYLKYGFGASLFINLAALVGFLAITTIVFKGLDLFFWWYPSIKKILMPQYDKEEKDIRLSMALLCFVIAVMIILDLKVVIGAFIAGTLIPTFFDHKKELPHKLSSFGFGFLVPIFFVYIGSTVNLDALLLPGVVPTIFLITTAMLIVRLVASIIFIPNLGLKGSVLFGISLSIPLTLLIATAAIGYETKYISQDVYYSLILASLFEAIICLVMIKVIYNFKLSKK</sequence>
<dbReference type="InterPro" id="IPR006153">
    <property type="entry name" value="Cation/H_exchanger_TM"/>
</dbReference>
<gene>
    <name evidence="10" type="ORF">ERS672216_00525</name>
</gene>
<feature type="transmembrane region" description="Helical" evidence="8">
    <location>
        <begin position="83"/>
        <end position="102"/>
    </location>
</feature>
<evidence type="ECO:0000313" key="10">
    <source>
        <dbReference type="EMBL" id="CZE46728.1"/>
    </source>
</evidence>
<feature type="transmembrane region" description="Helical" evidence="8">
    <location>
        <begin position="138"/>
        <end position="161"/>
    </location>
</feature>
<dbReference type="InterPro" id="IPR038770">
    <property type="entry name" value="Na+/solute_symporter_sf"/>
</dbReference>
<feature type="transmembrane region" description="Helical" evidence="8">
    <location>
        <begin position="6"/>
        <end position="21"/>
    </location>
</feature>
<evidence type="ECO:0000256" key="4">
    <source>
        <dbReference type="ARBA" id="ARBA00022692"/>
    </source>
</evidence>
<feature type="transmembrane region" description="Helical" evidence="8">
    <location>
        <begin position="28"/>
        <end position="46"/>
    </location>
</feature>
<feature type="transmembrane region" description="Helical" evidence="8">
    <location>
        <begin position="58"/>
        <end position="76"/>
    </location>
</feature>
<comment type="subcellular location">
    <subcellularLocation>
        <location evidence="1">Membrane</location>
        <topology evidence="1">Multi-pass membrane protein</topology>
    </subcellularLocation>
</comment>
<feature type="transmembrane region" description="Helical" evidence="8">
    <location>
        <begin position="354"/>
        <end position="376"/>
    </location>
</feature>
<dbReference type="Proteomes" id="UP000069632">
    <property type="component" value="Unassembled WGS sequence"/>
</dbReference>
<keyword evidence="7 8" id="KW-0472">Membrane</keyword>
<evidence type="ECO:0000256" key="7">
    <source>
        <dbReference type="ARBA" id="ARBA00023136"/>
    </source>
</evidence>
<dbReference type="PANTHER" id="PTHR43562:SF1">
    <property type="entry name" value="NA(+)_H(+) ANTIPORTER YJBQ-RELATED"/>
    <property type="match status" value="1"/>
</dbReference>
<evidence type="ECO:0000259" key="9">
    <source>
        <dbReference type="Pfam" id="PF00999"/>
    </source>
</evidence>
<reference evidence="10 11" key="1">
    <citation type="submission" date="2016-02" db="EMBL/GenBank/DDBJ databases">
        <authorList>
            <consortium name="Pathogen Informatics"/>
        </authorList>
    </citation>
    <scope>NUCLEOTIDE SEQUENCE [LARGE SCALE GENOMIC DNA]</scope>
    <source>
        <strain evidence="10 11">RC20</strain>
    </source>
</reference>
<feature type="domain" description="Cation/H+ exchanger transmembrane" evidence="9">
    <location>
        <begin position="13"/>
        <end position="372"/>
    </location>
</feature>
<dbReference type="RefSeq" id="WP_172658138.1">
    <property type="nucleotide sequence ID" value="NZ_CP053844.1"/>
</dbReference>
<dbReference type="PANTHER" id="PTHR43562">
    <property type="entry name" value="NAPA-TYPE SODIUM/HYDROGEN ANTIPORTER"/>
    <property type="match status" value="1"/>
</dbReference>
<evidence type="ECO:0000256" key="6">
    <source>
        <dbReference type="ARBA" id="ARBA00023065"/>
    </source>
</evidence>
<feature type="transmembrane region" description="Helical" evidence="8">
    <location>
        <begin position="295"/>
        <end position="317"/>
    </location>
</feature>
<feature type="transmembrane region" description="Helical" evidence="8">
    <location>
        <begin position="217"/>
        <end position="243"/>
    </location>
</feature>
<evidence type="ECO:0000256" key="2">
    <source>
        <dbReference type="ARBA" id="ARBA00022448"/>
    </source>
</evidence>
<dbReference type="Pfam" id="PF00999">
    <property type="entry name" value="Na_H_Exchanger"/>
    <property type="match status" value="1"/>
</dbReference>